<accession>A0A3G5A8N0</accession>
<protein>
    <submittedName>
        <fullName evidence="1">Uncharacterized protein</fullName>
    </submittedName>
</protein>
<proteinExistence type="predicted"/>
<sequence length="67" mass="7985">MIDDDPMNFISLNVDYLTFSRIQFNQITGPSPEYFWDVDGEYINLFSVVVMLVEHFQMQLLMLKEMD</sequence>
<evidence type="ECO:0000313" key="1">
    <source>
        <dbReference type="EMBL" id="AYV83422.1"/>
    </source>
</evidence>
<organism evidence="1">
    <name type="scientific">Hyperionvirus sp</name>
    <dbReference type="NCBI Taxonomy" id="2487770"/>
    <lineage>
        <taxon>Viruses</taxon>
        <taxon>Varidnaviria</taxon>
        <taxon>Bamfordvirae</taxon>
        <taxon>Nucleocytoviricota</taxon>
        <taxon>Megaviricetes</taxon>
        <taxon>Imitervirales</taxon>
        <taxon>Mimiviridae</taxon>
        <taxon>Klosneuvirinae</taxon>
    </lineage>
</organism>
<name>A0A3G5A8N0_9VIRU</name>
<gene>
    <name evidence="1" type="ORF">Hyperionvirus6_103</name>
</gene>
<reference evidence="1" key="1">
    <citation type="submission" date="2018-10" db="EMBL/GenBank/DDBJ databases">
        <title>Hidden diversity of soil giant viruses.</title>
        <authorList>
            <person name="Schulz F."/>
            <person name="Alteio L."/>
            <person name="Goudeau D."/>
            <person name="Ryan E.M."/>
            <person name="Malmstrom R.R."/>
            <person name="Blanchard J."/>
            <person name="Woyke T."/>
        </authorList>
    </citation>
    <scope>NUCLEOTIDE SEQUENCE</scope>
    <source>
        <strain evidence="1">HYV1</strain>
    </source>
</reference>
<dbReference type="EMBL" id="MK072388">
    <property type="protein sequence ID" value="AYV83422.1"/>
    <property type="molecule type" value="Genomic_DNA"/>
</dbReference>